<evidence type="ECO:0000256" key="7">
    <source>
        <dbReference type="ARBA" id="ARBA00022842"/>
    </source>
</evidence>
<keyword evidence="12" id="KW-1003">Cell membrane</keyword>
<keyword evidence="4 10" id="KW-0808">Transferase</keyword>
<dbReference type="GO" id="GO:0016740">
    <property type="term" value="F:transferase activity"/>
    <property type="evidence" value="ECO:0007669"/>
    <property type="project" value="UniProtKB-UniRule"/>
</dbReference>
<keyword evidence="12" id="KW-0997">Cell inner membrane</keyword>
<keyword evidence="12" id="KW-0449">Lipoprotein</keyword>
<reference evidence="14" key="1">
    <citation type="submission" date="2018-03" db="EMBL/GenBank/DDBJ databases">
        <title>Lachnoclostridium SNUG30370 gen.nov., sp.nov., isolated from human faeces.</title>
        <authorList>
            <person name="Seo B."/>
            <person name="Jeon K."/>
            <person name="Ko G."/>
        </authorList>
    </citation>
    <scope>NUCLEOTIDE SEQUENCE [LARGE SCALE GENOMIC DNA]</scope>
    <source>
        <strain evidence="14">SNUG30370</strain>
    </source>
</reference>
<feature type="binding site" evidence="11">
    <location>
        <position position="280"/>
    </location>
    <ligand>
        <name>Mg(2+)</name>
        <dbReference type="ChEBI" id="CHEBI:18420"/>
    </ligand>
</feature>
<keyword evidence="5 10" id="KW-0479">Metal-binding</keyword>
<feature type="signal peptide" evidence="12">
    <location>
        <begin position="1"/>
        <end position="21"/>
    </location>
</feature>
<dbReference type="GeneID" id="77469790"/>
<dbReference type="SUPFAM" id="SSF143631">
    <property type="entry name" value="ApbE-like"/>
    <property type="match status" value="1"/>
</dbReference>
<keyword evidence="14" id="KW-1185">Reference proteome</keyword>
<comment type="function">
    <text evidence="12">Flavin transferase that catalyzes the transfer of the FMN moiety of FAD and its covalent binding to the hydroxyl group of a threonine residue in a target flavoprotein.</text>
</comment>
<comment type="caution">
    <text evidence="13">The sequence shown here is derived from an EMBL/GenBank/DDBJ whole genome shotgun (WGS) entry which is preliminary data.</text>
</comment>
<evidence type="ECO:0000256" key="12">
    <source>
        <dbReference type="RuleBase" id="RU363002"/>
    </source>
</evidence>
<gene>
    <name evidence="13" type="ORF">C7U55_01540</name>
</gene>
<dbReference type="PROSITE" id="PS51257">
    <property type="entry name" value="PROKAR_LIPOPROTEIN"/>
    <property type="match status" value="1"/>
</dbReference>
<keyword evidence="12" id="KW-0732">Signal</keyword>
<dbReference type="GO" id="GO:0005886">
    <property type="term" value="C:plasma membrane"/>
    <property type="evidence" value="ECO:0007669"/>
    <property type="project" value="UniProtKB-SubCell"/>
</dbReference>
<name>A0A2T3G409_9FIRM</name>
<comment type="cofactor">
    <cofactor evidence="11">
        <name>Mg(2+)</name>
        <dbReference type="ChEBI" id="CHEBI:18420"/>
    </cofactor>
    <cofactor evidence="11">
        <name>Mn(2+)</name>
        <dbReference type="ChEBI" id="CHEBI:29035"/>
    </cofactor>
    <text evidence="11">Magnesium. Can also use manganese.</text>
</comment>
<dbReference type="Proteomes" id="UP000241201">
    <property type="component" value="Unassembled WGS sequence"/>
</dbReference>
<dbReference type="EMBL" id="PYLP01000001">
    <property type="protein sequence ID" value="PST42267.1"/>
    <property type="molecule type" value="Genomic_DNA"/>
</dbReference>
<proteinExistence type="inferred from homology"/>
<comment type="subcellular location">
    <subcellularLocation>
        <location evidence="12">Cell inner membrane</location>
        <topology evidence="12">Lipid-anchor</topology>
        <orientation evidence="12">Periplasmic side</orientation>
    </subcellularLocation>
</comment>
<evidence type="ECO:0000256" key="4">
    <source>
        <dbReference type="ARBA" id="ARBA00022679"/>
    </source>
</evidence>
<evidence type="ECO:0000256" key="1">
    <source>
        <dbReference type="ARBA" id="ARBA00011955"/>
    </source>
</evidence>
<feature type="chain" id="PRO_5039749674" description="FAD:protein FMN transferase" evidence="12">
    <location>
        <begin position="22"/>
        <end position="324"/>
    </location>
</feature>
<organism evidence="13 14">
    <name type="scientific">Faecalibacillus faecis</name>
    <dbReference type="NCBI Taxonomy" id="1982628"/>
    <lineage>
        <taxon>Bacteria</taxon>
        <taxon>Bacillati</taxon>
        <taxon>Bacillota</taxon>
        <taxon>Erysipelotrichia</taxon>
        <taxon>Erysipelotrichales</taxon>
        <taxon>Coprobacillaceae</taxon>
        <taxon>Faecalibacillus</taxon>
    </lineage>
</organism>
<evidence type="ECO:0000256" key="11">
    <source>
        <dbReference type="PIRSR" id="PIRSR006268-2"/>
    </source>
</evidence>
<evidence type="ECO:0000256" key="5">
    <source>
        <dbReference type="ARBA" id="ARBA00022723"/>
    </source>
</evidence>
<evidence type="ECO:0000256" key="2">
    <source>
        <dbReference type="ARBA" id="ARBA00016337"/>
    </source>
</evidence>
<feature type="binding site" evidence="11">
    <location>
        <position position="276"/>
    </location>
    <ligand>
        <name>Mg(2+)</name>
        <dbReference type="ChEBI" id="CHEBI:18420"/>
    </ligand>
</feature>
<dbReference type="AlphaFoldDB" id="A0A2T3G409"/>
<evidence type="ECO:0000313" key="14">
    <source>
        <dbReference type="Proteomes" id="UP000241201"/>
    </source>
</evidence>
<keyword evidence="12" id="KW-0472">Membrane</keyword>
<dbReference type="InterPro" id="IPR003374">
    <property type="entry name" value="ApbE-like_sf"/>
</dbReference>
<dbReference type="PIRSF" id="PIRSF006268">
    <property type="entry name" value="ApbE"/>
    <property type="match status" value="1"/>
</dbReference>
<evidence type="ECO:0000256" key="3">
    <source>
        <dbReference type="ARBA" id="ARBA00022630"/>
    </source>
</evidence>
<dbReference type="Gene3D" id="3.10.520.10">
    <property type="entry name" value="ApbE-like domains"/>
    <property type="match status" value="1"/>
</dbReference>
<dbReference type="RefSeq" id="WP_106987041.1">
    <property type="nucleotide sequence ID" value="NZ_DBGCOW010000103.1"/>
</dbReference>
<dbReference type="EC" id="2.7.1.180" evidence="1 10"/>
<comment type="catalytic activity">
    <reaction evidence="9 10 12">
        <text>L-threonyl-[protein] + FAD = FMN-L-threonyl-[protein] + AMP + H(+)</text>
        <dbReference type="Rhea" id="RHEA:36847"/>
        <dbReference type="Rhea" id="RHEA-COMP:11060"/>
        <dbReference type="Rhea" id="RHEA-COMP:11061"/>
        <dbReference type="ChEBI" id="CHEBI:15378"/>
        <dbReference type="ChEBI" id="CHEBI:30013"/>
        <dbReference type="ChEBI" id="CHEBI:57692"/>
        <dbReference type="ChEBI" id="CHEBI:74257"/>
        <dbReference type="ChEBI" id="CHEBI:456215"/>
        <dbReference type="EC" id="2.7.1.180"/>
    </reaction>
</comment>
<evidence type="ECO:0000256" key="6">
    <source>
        <dbReference type="ARBA" id="ARBA00022827"/>
    </source>
</evidence>
<protein>
    <recommendedName>
        <fullName evidence="2 10">FAD:protein FMN transferase</fullName>
        <ecNumber evidence="1 10">2.7.1.180</ecNumber>
    </recommendedName>
    <alternativeName>
        <fullName evidence="8 10">Flavin transferase</fullName>
    </alternativeName>
</protein>
<dbReference type="GO" id="GO:0046872">
    <property type="term" value="F:metal ion binding"/>
    <property type="evidence" value="ECO:0007669"/>
    <property type="project" value="UniProtKB-UniRule"/>
</dbReference>
<evidence type="ECO:0000256" key="9">
    <source>
        <dbReference type="ARBA" id="ARBA00048540"/>
    </source>
</evidence>
<keyword evidence="6 10" id="KW-0274">FAD</keyword>
<dbReference type="Pfam" id="PF02424">
    <property type="entry name" value="ApbE"/>
    <property type="match status" value="1"/>
</dbReference>
<evidence type="ECO:0000313" key="13">
    <source>
        <dbReference type="EMBL" id="PST42267.1"/>
    </source>
</evidence>
<comment type="similarity">
    <text evidence="10 12">Belongs to the ApbE family.</text>
</comment>
<keyword evidence="3 10" id="KW-0285">Flavoprotein</keyword>
<evidence type="ECO:0000256" key="8">
    <source>
        <dbReference type="ARBA" id="ARBA00031306"/>
    </source>
</evidence>
<sequence length="324" mass="36668">MKKSILSLLIFSFILCGCKNTAPLSNKEFCLDTIIQITLYDSSSKNILNNCFDLCKKYERIFSTNNKKSELYKINHSSNKLEAQELSNDLYKVIKQGLYYSDLSKGSFDITIGSISSLWDFKKHTLPEDPLIQQHLHDVSYKNIILENHKIRFLNTETMIDLGAIAKGYIADQIKNYLLKENVKSALINLGGNILCVGKKQENPFIIGVTNPQQTSDSLFSLKINDLSVVTSGTYQRFFKIDSKRYHHILNPKTGYSYENGLSSVTIISKKSIQGDALSTVCFSLGKEKGLELLNSLEDVSGCFIDENNQVSYSKSFKHYLNKD</sequence>
<dbReference type="InterPro" id="IPR024932">
    <property type="entry name" value="ApbE"/>
</dbReference>
<dbReference type="PANTHER" id="PTHR30040:SF2">
    <property type="entry name" value="FAD:PROTEIN FMN TRANSFERASE"/>
    <property type="match status" value="1"/>
</dbReference>
<accession>A0A2T3G409</accession>
<dbReference type="PANTHER" id="PTHR30040">
    <property type="entry name" value="THIAMINE BIOSYNTHESIS LIPOPROTEIN APBE"/>
    <property type="match status" value="1"/>
</dbReference>
<feature type="binding site" evidence="11">
    <location>
        <position position="164"/>
    </location>
    <ligand>
        <name>Mg(2+)</name>
        <dbReference type="ChEBI" id="CHEBI:18420"/>
    </ligand>
</feature>
<keyword evidence="7 10" id="KW-0460">Magnesium</keyword>
<evidence type="ECO:0000256" key="10">
    <source>
        <dbReference type="PIRNR" id="PIRNR006268"/>
    </source>
</evidence>